<dbReference type="GO" id="GO:0000455">
    <property type="term" value="P:enzyme-directed rRNA pseudouridine synthesis"/>
    <property type="evidence" value="ECO:0007669"/>
    <property type="project" value="TreeGrafter"/>
</dbReference>
<feature type="domain" description="Pseudouridine synthase RsuA/RluA-like" evidence="6">
    <location>
        <begin position="92"/>
        <end position="243"/>
    </location>
</feature>
<evidence type="ECO:0000256" key="5">
    <source>
        <dbReference type="RuleBase" id="RU362028"/>
    </source>
</evidence>
<dbReference type="InterPro" id="IPR050188">
    <property type="entry name" value="RluA_PseudoU_synthase"/>
</dbReference>
<dbReference type="NCBIfam" id="TIGR00005">
    <property type="entry name" value="rluA_subfam"/>
    <property type="match status" value="1"/>
</dbReference>
<dbReference type="PANTHER" id="PTHR21600:SF35">
    <property type="entry name" value="PSEUDOURIDINE SYNTHASE"/>
    <property type="match status" value="1"/>
</dbReference>
<dbReference type="EC" id="5.4.99.-" evidence="5"/>
<evidence type="ECO:0000259" key="6">
    <source>
        <dbReference type="Pfam" id="PF00849"/>
    </source>
</evidence>
<comment type="catalytic activity">
    <reaction evidence="1 5">
        <text>a uridine in RNA = a pseudouridine in RNA</text>
        <dbReference type="Rhea" id="RHEA:48348"/>
        <dbReference type="Rhea" id="RHEA-COMP:12068"/>
        <dbReference type="Rhea" id="RHEA-COMP:12069"/>
        <dbReference type="ChEBI" id="CHEBI:65314"/>
        <dbReference type="ChEBI" id="CHEBI:65315"/>
    </reaction>
</comment>
<evidence type="ECO:0000313" key="7">
    <source>
        <dbReference type="EMBL" id="GGH83968.1"/>
    </source>
</evidence>
<comment type="similarity">
    <text evidence="2 5">Belongs to the pseudouridine synthase RluA family.</text>
</comment>
<dbReference type="SUPFAM" id="SSF55120">
    <property type="entry name" value="Pseudouridine synthase"/>
    <property type="match status" value="1"/>
</dbReference>
<keyword evidence="5" id="KW-0413">Isomerase</keyword>
<reference evidence="7" key="1">
    <citation type="journal article" date="2014" name="Int. J. Syst. Evol. Microbiol.">
        <title>Complete genome sequence of Corynebacterium casei LMG S-19264T (=DSM 44701T), isolated from a smear-ripened cheese.</title>
        <authorList>
            <consortium name="US DOE Joint Genome Institute (JGI-PGF)"/>
            <person name="Walter F."/>
            <person name="Albersmeier A."/>
            <person name="Kalinowski J."/>
            <person name="Ruckert C."/>
        </authorList>
    </citation>
    <scope>NUCLEOTIDE SEQUENCE</scope>
    <source>
        <strain evidence="7">CGMCC 1.12777</strain>
    </source>
</reference>
<evidence type="ECO:0000256" key="2">
    <source>
        <dbReference type="ARBA" id="ARBA00010876"/>
    </source>
</evidence>
<dbReference type="RefSeq" id="WP_229745584.1">
    <property type="nucleotide sequence ID" value="NZ_BMFV01000019.1"/>
</dbReference>
<dbReference type="EMBL" id="BMFV01000019">
    <property type="protein sequence ID" value="GGH83968.1"/>
    <property type="molecule type" value="Genomic_DNA"/>
</dbReference>
<dbReference type="PROSITE" id="PS01129">
    <property type="entry name" value="PSI_RLU"/>
    <property type="match status" value="1"/>
</dbReference>
<reference evidence="7" key="2">
    <citation type="submission" date="2020-09" db="EMBL/GenBank/DDBJ databases">
        <authorList>
            <person name="Sun Q."/>
            <person name="Zhou Y."/>
        </authorList>
    </citation>
    <scope>NUCLEOTIDE SEQUENCE</scope>
    <source>
        <strain evidence="7">CGMCC 1.12777</strain>
    </source>
</reference>
<dbReference type="GO" id="GO:0009982">
    <property type="term" value="F:pseudouridine synthase activity"/>
    <property type="evidence" value="ECO:0007669"/>
    <property type="project" value="InterPro"/>
</dbReference>
<dbReference type="InterPro" id="IPR020103">
    <property type="entry name" value="PsdUridine_synth_cat_dom_sf"/>
</dbReference>
<evidence type="ECO:0000256" key="3">
    <source>
        <dbReference type="PIRSR" id="PIRSR606225-1"/>
    </source>
</evidence>
<evidence type="ECO:0000256" key="1">
    <source>
        <dbReference type="ARBA" id="ARBA00000073"/>
    </source>
</evidence>
<evidence type="ECO:0000256" key="4">
    <source>
        <dbReference type="PROSITE-ProRule" id="PRU00182"/>
    </source>
</evidence>
<dbReference type="Pfam" id="PF00849">
    <property type="entry name" value="PseudoU_synth_2"/>
    <property type="match status" value="1"/>
</dbReference>
<dbReference type="PANTHER" id="PTHR21600">
    <property type="entry name" value="MITOCHONDRIAL RNA PSEUDOURIDINE SYNTHASE"/>
    <property type="match status" value="1"/>
</dbReference>
<gene>
    <name evidence="7" type="ORF">GCM10007096_25960</name>
</gene>
<name>A0A8J2ZXS2_9BACL</name>
<keyword evidence="4" id="KW-0694">RNA-binding</keyword>
<dbReference type="CDD" id="cd02869">
    <property type="entry name" value="PseudoU_synth_RluA_like"/>
    <property type="match status" value="1"/>
</dbReference>
<protein>
    <recommendedName>
        <fullName evidence="5">Pseudouridine synthase</fullName>
        <ecNumber evidence="5">5.4.99.-</ecNumber>
    </recommendedName>
</protein>
<accession>A0A8J2ZXS2</accession>
<dbReference type="InterPro" id="IPR006225">
    <property type="entry name" value="PsdUridine_synth_RluC/D"/>
</dbReference>
<keyword evidence="8" id="KW-1185">Reference proteome</keyword>
<dbReference type="PROSITE" id="PS50889">
    <property type="entry name" value="S4"/>
    <property type="match status" value="1"/>
</dbReference>
<dbReference type="Gene3D" id="3.30.2350.10">
    <property type="entry name" value="Pseudouridine synthase"/>
    <property type="match status" value="1"/>
</dbReference>
<proteinExistence type="inferred from homology"/>
<dbReference type="GO" id="GO:0140098">
    <property type="term" value="F:catalytic activity, acting on RNA"/>
    <property type="evidence" value="ECO:0007669"/>
    <property type="project" value="UniProtKB-ARBA"/>
</dbReference>
<sequence length="305" mass="34897">MKPLILKQKVTSESEGWLLRDFLITTMKLSRTAIKKVKHEGGSLYVNGQPATVRTLLHAQDRIEVHFPPEVIGEGIRKTPLAIDLLFEDETLMILNKPAGQPTVPSFQNRETTLANGVLYYLQEQEQLAFTAHPVTRLDRDTSGLVLFAKHSVAHDWFVRMQKQGDIHRRYLALVHGCFEQESGTIEAPIGRKTGSIIERCVTDEGKPAITHFEVIAQWHDFSLLSIKLETGRTHQIRVHFSHMGHPLLGDDLYGGSTQLIKRHALHSYQIDFRHPMTHQPLTFTTPLPEDMRRIIEHSRFQRDI</sequence>
<dbReference type="InterPro" id="IPR006145">
    <property type="entry name" value="PsdUridine_synth_RsuA/RluA"/>
</dbReference>
<feature type="active site" evidence="3">
    <location>
        <position position="139"/>
    </location>
</feature>
<dbReference type="Proteomes" id="UP000656813">
    <property type="component" value="Unassembled WGS sequence"/>
</dbReference>
<dbReference type="AlphaFoldDB" id="A0A8J2ZXS2"/>
<comment type="function">
    <text evidence="5">Responsible for synthesis of pseudouridine from uracil.</text>
</comment>
<organism evidence="7 8">
    <name type="scientific">Pullulanibacillus pueri</name>
    <dbReference type="NCBI Taxonomy" id="1437324"/>
    <lineage>
        <taxon>Bacteria</taxon>
        <taxon>Bacillati</taxon>
        <taxon>Bacillota</taxon>
        <taxon>Bacilli</taxon>
        <taxon>Bacillales</taxon>
        <taxon>Sporolactobacillaceae</taxon>
        <taxon>Pullulanibacillus</taxon>
    </lineage>
</organism>
<evidence type="ECO:0000313" key="8">
    <source>
        <dbReference type="Proteomes" id="UP000656813"/>
    </source>
</evidence>
<comment type="caution">
    <text evidence="7">The sequence shown here is derived from an EMBL/GenBank/DDBJ whole genome shotgun (WGS) entry which is preliminary data.</text>
</comment>
<dbReference type="GO" id="GO:0003723">
    <property type="term" value="F:RNA binding"/>
    <property type="evidence" value="ECO:0007669"/>
    <property type="project" value="UniProtKB-KW"/>
</dbReference>
<dbReference type="InterPro" id="IPR006224">
    <property type="entry name" value="PsdUridine_synth_RluA-like_CS"/>
</dbReference>